<dbReference type="Proteomes" id="UP000027192">
    <property type="component" value="Unassembled WGS sequence"/>
</dbReference>
<dbReference type="PROSITE" id="PS51257">
    <property type="entry name" value="PROKAR_LIPOPROTEIN"/>
    <property type="match status" value="1"/>
</dbReference>
<keyword evidence="1" id="KW-0732">Signal</keyword>
<feature type="signal peptide" evidence="1">
    <location>
        <begin position="1"/>
        <end position="20"/>
    </location>
</feature>
<dbReference type="Gene3D" id="2.60.40.4150">
    <property type="entry name" value="Type VI secretion system, lipoprotein SciN"/>
    <property type="match status" value="1"/>
</dbReference>
<reference evidence="2 3" key="1">
    <citation type="submission" date="2014-04" db="EMBL/GenBank/DDBJ databases">
        <title>Draft genome sequence of Photobacterium halotolerans S2753: a solonamide, ngercheumicin and holomycin producer.</title>
        <authorList>
            <person name="Machado H.R."/>
            <person name="Gram L."/>
        </authorList>
    </citation>
    <scope>NUCLEOTIDE SEQUENCE [LARGE SCALE GENOMIC DNA]</scope>
    <source>
        <strain evidence="2 3">S2753</strain>
    </source>
</reference>
<dbReference type="InterPro" id="IPR038706">
    <property type="entry name" value="Type_VI_SciN-like_sf"/>
</dbReference>
<sequence>MRNLLLVIMVALSLSGCAVWEQFKDTAGLIPDTAEIEVHITTDKSLNVRPNGSSSPAILRIYELSSPVLFRSLDFFSLFENDKSALGDEYIKRYEYQLEPGQELTEFLKLQPETRAVGFAVAFRDINGTSWRTIHTIEERKSYFLDVNLVNNVLSVERTKGVEQIYF</sequence>
<organism evidence="2 3">
    <name type="scientific">Photobacterium galatheae</name>
    <dbReference type="NCBI Taxonomy" id="1654360"/>
    <lineage>
        <taxon>Bacteria</taxon>
        <taxon>Pseudomonadati</taxon>
        <taxon>Pseudomonadota</taxon>
        <taxon>Gammaproteobacteria</taxon>
        <taxon>Vibrionales</taxon>
        <taxon>Vibrionaceae</taxon>
        <taxon>Photobacterium</taxon>
    </lineage>
</organism>
<dbReference type="STRING" id="1654360.EA58_13070"/>
<dbReference type="OrthoDB" id="5471061at2"/>
<feature type="chain" id="PRO_5001626059" evidence="1">
    <location>
        <begin position="21"/>
        <end position="167"/>
    </location>
</feature>
<comment type="caution">
    <text evidence="2">The sequence shown here is derived from an EMBL/GenBank/DDBJ whole genome shotgun (WGS) entry which is preliminary data.</text>
</comment>
<accession>A0A066RUM4</accession>
<dbReference type="EMBL" id="JMIB01000026">
    <property type="protein sequence ID" value="KDM91083.1"/>
    <property type="molecule type" value="Genomic_DNA"/>
</dbReference>
<gene>
    <name evidence="2" type="ORF">EA58_13070</name>
</gene>
<dbReference type="AlphaFoldDB" id="A0A066RUM4"/>
<dbReference type="RefSeq" id="WP_051642060.1">
    <property type="nucleotide sequence ID" value="NZ_JAGSGC010000009.1"/>
</dbReference>
<dbReference type="PANTHER" id="PTHR37625">
    <property type="entry name" value="OUTER MEMBRANE LIPOPROTEIN-RELATED"/>
    <property type="match status" value="1"/>
</dbReference>
<evidence type="ECO:0000313" key="2">
    <source>
        <dbReference type="EMBL" id="KDM91083.1"/>
    </source>
</evidence>
<name>A0A066RUM4_9GAMM</name>
<protein>
    <submittedName>
        <fullName evidence="2">Type VI secretion protein</fullName>
    </submittedName>
</protein>
<keyword evidence="3" id="KW-1185">Reference proteome</keyword>
<dbReference type="Pfam" id="PF12790">
    <property type="entry name" value="T6SS-SciN"/>
    <property type="match status" value="1"/>
</dbReference>
<dbReference type="InterPro" id="IPR017734">
    <property type="entry name" value="T6SS_SciN"/>
</dbReference>
<evidence type="ECO:0000313" key="3">
    <source>
        <dbReference type="Proteomes" id="UP000027192"/>
    </source>
</evidence>
<dbReference type="NCBIfam" id="TIGR03352">
    <property type="entry name" value="VI_chp_3"/>
    <property type="match status" value="1"/>
</dbReference>
<dbReference type="PANTHER" id="PTHR37625:SF4">
    <property type="entry name" value="OUTER MEMBRANE LIPOPROTEIN"/>
    <property type="match status" value="1"/>
</dbReference>
<evidence type="ECO:0000256" key="1">
    <source>
        <dbReference type="SAM" id="SignalP"/>
    </source>
</evidence>
<proteinExistence type="predicted"/>